<dbReference type="PANTHER" id="PTHR43398">
    <property type="entry name" value="DOLICHOL-PHOSPHATE MANNOSYLTRANSFERASE SUBUNIT 1"/>
    <property type="match status" value="1"/>
</dbReference>
<organism evidence="5 6">
    <name type="scientific">Candidatus Berkelbacteria bacterium CG_4_9_14_3_um_filter_39_23</name>
    <dbReference type="NCBI Taxonomy" id="1974508"/>
    <lineage>
        <taxon>Bacteria</taxon>
        <taxon>Candidatus Berkelbacteria</taxon>
    </lineage>
</organism>
<feature type="domain" description="Glycosyltransferase 2-like" evidence="4">
    <location>
        <begin position="5"/>
        <end position="56"/>
    </location>
</feature>
<accession>A0A2M8C4K5</accession>
<comment type="caution">
    <text evidence="5">The sequence shown here is derived from an EMBL/GenBank/DDBJ whole genome shotgun (WGS) entry which is preliminary data.</text>
</comment>
<keyword evidence="3" id="KW-0808">Transferase</keyword>
<gene>
    <name evidence="5" type="ORF">CO101_03150</name>
</gene>
<name>A0A2M8C4K5_9BACT</name>
<protein>
    <recommendedName>
        <fullName evidence="4">Glycosyltransferase 2-like domain-containing protein</fullName>
    </recommendedName>
</protein>
<dbReference type="InterPro" id="IPR039528">
    <property type="entry name" value="DPM1-like"/>
</dbReference>
<comment type="similarity">
    <text evidence="1">Belongs to the glycosyltransferase 2 family.</text>
</comment>
<dbReference type="GO" id="GO:0004582">
    <property type="term" value="F:dolichyl-phosphate beta-D-mannosyltransferase activity"/>
    <property type="evidence" value="ECO:0007669"/>
    <property type="project" value="InterPro"/>
</dbReference>
<proteinExistence type="inferred from homology"/>
<dbReference type="PANTHER" id="PTHR43398:SF1">
    <property type="entry name" value="DOLICHOL-PHOSPHATE MANNOSYLTRANSFERASE SUBUNIT 1"/>
    <property type="match status" value="1"/>
</dbReference>
<reference evidence="6" key="1">
    <citation type="submission" date="2017-09" db="EMBL/GenBank/DDBJ databases">
        <title>Depth-based differentiation of microbial function through sediment-hosted aquifers and enrichment of novel symbionts in the deep terrestrial subsurface.</title>
        <authorList>
            <person name="Probst A.J."/>
            <person name="Ladd B."/>
            <person name="Jarett J.K."/>
            <person name="Geller-Mcgrath D.E."/>
            <person name="Sieber C.M.K."/>
            <person name="Emerson J.B."/>
            <person name="Anantharaman K."/>
            <person name="Thomas B.C."/>
            <person name="Malmstrom R."/>
            <person name="Stieglmeier M."/>
            <person name="Klingl A."/>
            <person name="Woyke T."/>
            <person name="Ryan C.M."/>
            <person name="Banfield J.F."/>
        </authorList>
    </citation>
    <scope>NUCLEOTIDE SEQUENCE [LARGE SCALE GENOMIC DNA]</scope>
</reference>
<dbReference type="EMBL" id="PFTZ01000090">
    <property type="protein sequence ID" value="PJB51039.1"/>
    <property type="molecule type" value="Genomic_DNA"/>
</dbReference>
<dbReference type="GO" id="GO:0016020">
    <property type="term" value="C:membrane"/>
    <property type="evidence" value="ECO:0007669"/>
    <property type="project" value="GOC"/>
</dbReference>
<dbReference type="InterPro" id="IPR001173">
    <property type="entry name" value="Glyco_trans_2-like"/>
</dbReference>
<dbReference type="SUPFAM" id="SSF53448">
    <property type="entry name" value="Nucleotide-diphospho-sugar transferases"/>
    <property type="match status" value="1"/>
</dbReference>
<evidence type="ECO:0000256" key="2">
    <source>
        <dbReference type="ARBA" id="ARBA00022676"/>
    </source>
</evidence>
<evidence type="ECO:0000256" key="1">
    <source>
        <dbReference type="ARBA" id="ARBA00006739"/>
    </source>
</evidence>
<dbReference type="GO" id="GO:0009247">
    <property type="term" value="P:glycolipid biosynthetic process"/>
    <property type="evidence" value="ECO:0007669"/>
    <property type="project" value="TreeGrafter"/>
</dbReference>
<evidence type="ECO:0000259" key="4">
    <source>
        <dbReference type="Pfam" id="PF00535"/>
    </source>
</evidence>
<evidence type="ECO:0000256" key="3">
    <source>
        <dbReference type="ARBA" id="ARBA00022679"/>
    </source>
</evidence>
<dbReference type="Pfam" id="PF00535">
    <property type="entry name" value="Glycos_transf_2"/>
    <property type="match status" value="1"/>
</dbReference>
<dbReference type="AlphaFoldDB" id="A0A2M8C4K5"/>
<dbReference type="Gene3D" id="3.90.550.10">
    <property type="entry name" value="Spore Coat Polysaccharide Biosynthesis Protein SpsA, Chain A"/>
    <property type="match status" value="1"/>
</dbReference>
<evidence type="ECO:0000313" key="6">
    <source>
        <dbReference type="Proteomes" id="UP000229421"/>
    </source>
</evidence>
<keyword evidence="2" id="KW-0328">Glycosyltransferase</keyword>
<dbReference type="InterPro" id="IPR029044">
    <property type="entry name" value="Nucleotide-diphossugar_trans"/>
</dbReference>
<sequence>MKYLVIIPTYNEKENIQRIIPEVLKQSPGIDILVVDDTSPDKTYEIVRGMAKKISGYTCFCARKKKDWAKRI</sequence>
<evidence type="ECO:0000313" key="5">
    <source>
        <dbReference type="EMBL" id="PJB51039.1"/>
    </source>
</evidence>
<dbReference type="Proteomes" id="UP000229421">
    <property type="component" value="Unassembled WGS sequence"/>
</dbReference>